<dbReference type="InterPro" id="IPR014729">
    <property type="entry name" value="Rossmann-like_a/b/a_fold"/>
</dbReference>
<dbReference type="Proteomes" id="UP000036106">
    <property type="component" value="Chromosome"/>
</dbReference>
<comment type="similarity">
    <text evidence="1">Belongs to the universal stress protein A family.</text>
</comment>
<dbReference type="Gene3D" id="3.40.50.620">
    <property type="entry name" value="HUPs"/>
    <property type="match status" value="1"/>
</dbReference>
<proteinExistence type="inferred from homology"/>
<dbReference type="PANTHER" id="PTHR46268:SF6">
    <property type="entry name" value="UNIVERSAL STRESS PROTEIN UP12"/>
    <property type="match status" value="1"/>
</dbReference>
<dbReference type="AlphaFoldDB" id="A0A0H4QG34"/>
<evidence type="ECO:0000313" key="3">
    <source>
        <dbReference type="EMBL" id="AKP67379.1"/>
    </source>
</evidence>
<dbReference type="PRINTS" id="PR01438">
    <property type="entry name" value="UNVRSLSTRESS"/>
</dbReference>
<dbReference type="EMBL" id="CP012034">
    <property type="protein sequence ID" value="AKP67379.1"/>
    <property type="molecule type" value="Genomic_DNA"/>
</dbReference>
<dbReference type="RefSeq" id="WP_048704658.1">
    <property type="nucleotide sequence ID" value="NZ_CP012034.1"/>
</dbReference>
<dbReference type="SUPFAM" id="SSF52402">
    <property type="entry name" value="Adenine nucleotide alpha hydrolases-like"/>
    <property type="match status" value="1"/>
</dbReference>
<name>A0A0H4QG34_9LACO</name>
<dbReference type="InterPro" id="IPR006016">
    <property type="entry name" value="UspA"/>
</dbReference>
<dbReference type="InterPro" id="IPR006015">
    <property type="entry name" value="Universal_stress_UspA"/>
</dbReference>
<protein>
    <submittedName>
        <fullName evidence="3">Universal stress protein UspA</fullName>
    </submittedName>
</protein>
<organism evidence="3 4">
    <name type="scientific">Companilactobacillus ginsenosidimutans</name>
    <dbReference type="NCBI Taxonomy" id="1007676"/>
    <lineage>
        <taxon>Bacteria</taxon>
        <taxon>Bacillati</taxon>
        <taxon>Bacillota</taxon>
        <taxon>Bacilli</taxon>
        <taxon>Lactobacillales</taxon>
        <taxon>Lactobacillaceae</taxon>
        <taxon>Companilactobacillus</taxon>
    </lineage>
</organism>
<dbReference type="KEGG" id="lgn:ABM34_07400"/>
<dbReference type="PANTHER" id="PTHR46268">
    <property type="entry name" value="STRESS RESPONSE PROTEIN NHAX"/>
    <property type="match status" value="1"/>
</dbReference>
<evidence type="ECO:0000259" key="2">
    <source>
        <dbReference type="Pfam" id="PF00582"/>
    </source>
</evidence>
<dbReference type="PATRIC" id="fig|1007676.4.peg.1485"/>
<keyword evidence="4" id="KW-1185">Reference proteome</keyword>
<gene>
    <name evidence="3" type="ORF">ABM34_07400</name>
</gene>
<dbReference type="CDD" id="cd00293">
    <property type="entry name" value="USP-like"/>
    <property type="match status" value="1"/>
</dbReference>
<dbReference type="STRING" id="1007676.ABM34_07400"/>
<accession>A0A0H4QG34</accession>
<sequence length="144" mass="15882">MSDNIFKRILVGVDDSEDSLLALKYAIHTAKEDDSELFIASVLESNEMNVFEVLSKDFVHGERADLEKHILDYKKLAEAAGVKNVTAVVDEGQPGETIIKTIIPAVKPDLLVIGSEARKGVKKHFGSQAAYMAKYADISVMIFR</sequence>
<feature type="domain" description="UspA" evidence="2">
    <location>
        <begin position="6"/>
        <end position="144"/>
    </location>
</feature>
<evidence type="ECO:0000256" key="1">
    <source>
        <dbReference type="ARBA" id="ARBA00008791"/>
    </source>
</evidence>
<evidence type="ECO:0000313" key="4">
    <source>
        <dbReference type="Proteomes" id="UP000036106"/>
    </source>
</evidence>
<reference evidence="4" key="1">
    <citation type="submission" date="2015-07" db="EMBL/GenBank/DDBJ databases">
        <title>Lactobacillus ginsenosidimutans/EMML 3141/ whole genome sequencing.</title>
        <authorList>
            <person name="Kim M.K."/>
            <person name="Im W.-T."/>
            <person name="Srinivasan S."/>
            <person name="Lee J.-J."/>
        </authorList>
    </citation>
    <scope>NUCLEOTIDE SEQUENCE [LARGE SCALE GENOMIC DNA]</scope>
    <source>
        <strain evidence="4">EMML 3041</strain>
    </source>
</reference>
<dbReference type="Pfam" id="PF00582">
    <property type="entry name" value="Usp"/>
    <property type="match status" value="1"/>
</dbReference>
<dbReference type="OrthoDB" id="2243761at2"/>